<dbReference type="InterPro" id="IPR000477">
    <property type="entry name" value="RT_dom"/>
</dbReference>
<gene>
    <name evidence="4" type="primary">LOC109128010</name>
</gene>
<evidence type="ECO:0000313" key="4">
    <source>
        <dbReference type="RefSeq" id="XP_019089214.1"/>
    </source>
</evidence>
<dbReference type="InterPro" id="IPR005162">
    <property type="entry name" value="Retrotrans_gag_dom"/>
</dbReference>
<protein>
    <submittedName>
        <fullName evidence="4">Uncharacterized protein LOC109128010</fullName>
    </submittedName>
</protein>
<dbReference type="Pfam" id="PF00078">
    <property type="entry name" value="RVT_1"/>
    <property type="match status" value="1"/>
</dbReference>
<accession>A0ABM1QR26</accession>
<dbReference type="InterPro" id="IPR053134">
    <property type="entry name" value="RNA-dir_DNA_polymerase"/>
</dbReference>
<dbReference type="PANTHER" id="PTHR24559:SF431">
    <property type="entry name" value="RNA-DIRECTED DNA POLYMERASE HOMOLOG"/>
    <property type="match status" value="1"/>
</dbReference>
<dbReference type="PROSITE" id="PS50878">
    <property type="entry name" value="RT_POL"/>
    <property type="match status" value="1"/>
</dbReference>
<feature type="compositionally biased region" description="Polar residues" evidence="1">
    <location>
        <begin position="236"/>
        <end position="245"/>
    </location>
</feature>
<evidence type="ECO:0000259" key="2">
    <source>
        <dbReference type="PROSITE" id="PS50878"/>
    </source>
</evidence>
<dbReference type="InterPro" id="IPR043128">
    <property type="entry name" value="Rev_trsase/Diguanyl_cyclase"/>
</dbReference>
<evidence type="ECO:0000256" key="1">
    <source>
        <dbReference type="SAM" id="MobiDB-lite"/>
    </source>
</evidence>
<dbReference type="Proteomes" id="UP000694864">
    <property type="component" value="Chromosome 12"/>
</dbReference>
<dbReference type="GeneID" id="109128010"/>
<keyword evidence="3" id="KW-1185">Reference proteome</keyword>
<proteinExistence type="predicted"/>
<feature type="region of interest" description="Disordered" evidence="1">
    <location>
        <begin position="207"/>
        <end position="273"/>
    </location>
</feature>
<feature type="region of interest" description="Disordered" evidence="1">
    <location>
        <begin position="324"/>
        <end position="350"/>
    </location>
</feature>
<feature type="compositionally biased region" description="Basic and acidic residues" evidence="1">
    <location>
        <begin position="339"/>
        <end position="350"/>
    </location>
</feature>
<dbReference type="Pfam" id="PF03732">
    <property type="entry name" value="Retrotrans_gag"/>
    <property type="match status" value="1"/>
</dbReference>
<dbReference type="RefSeq" id="XP_019089214.1">
    <property type="nucleotide sequence ID" value="XM_019233669.1"/>
</dbReference>
<dbReference type="CDD" id="cd00303">
    <property type="entry name" value="retropepsin_like"/>
    <property type="match status" value="1"/>
</dbReference>
<organism evidence="3 4">
    <name type="scientific">Camelina sativa</name>
    <name type="common">False flax</name>
    <name type="synonym">Myagrum sativum</name>
    <dbReference type="NCBI Taxonomy" id="90675"/>
    <lineage>
        <taxon>Eukaryota</taxon>
        <taxon>Viridiplantae</taxon>
        <taxon>Streptophyta</taxon>
        <taxon>Embryophyta</taxon>
        <taxon>Tracheophyta</taxon>
        <taxon>Spermatophyta</taxon>
        <taxon>Magnoliopsida</taxon>
        <taxon>eudicotyledons</taxon>
        <taxon>Gunneridae</taxon>
        <taxon>Pentapetalae</taxon>
        <taxon>rosids</taxon>
        <taxon>malvids</taxon>
        <taxon>Brassicales</taxon>
        <taxon>Brassicaceae</taxon>
        <taxon>Camelineae</taxon>
        <taxon>Camelina</taxon>
    </lineage>
</organism>
<reference evidence="3" key="1">
    <citation type="journal article" date="2014" name="Nat. Commun.">
        <title>The emerging biofuel crop Camelina sativa retains a highly undifferentiated hexaploid genome structure.</title>
        <authorList>
            <person name="Kagale S."/>
            <person name="Koh C."/>
            <person name="Nixon J."/>
            <person name="Bollina V."/>
            <person name="Clarke W.E."/>
            <person name="Tuteja R."/>
            <person name="Spillane C."/>
            <person name="Robinson S.J."/>
            <person name="Links M.G."/>
            <person name="Clarke C."/>
            <person name="Higgins E.E."/>
            <person name="Huebert T."/>
            <person name="Sharpe A.G."/>
            <person name="Parkin I.A."/>
        </authorList>
    </citation>
    <scope>NUCLEOTIDE SEQUENCE [LARGE SCALE GENOMIC DNA]</scope>
    <source>
        <strain evidence="3">cv. DH55</strain>
    </source>
</reference>
<dbReference type="PANTHER" id="PTHR24559">
    <property type="entry name" value="TRANSPOSON TY3-I GAG-POL POLYPROTEIN"/>
    <property type="match status" value="1"/>
</dbReference>
<dbReference type="SUPFAM" id="SSF56672">
    <property type="entry name" value="DNA/RNA polymerases"/>
    <property type="match status" value="1"/>
</dbReference>
<feature type="compositionally biased region" description="Low complexity" evidence="1">
    <location>
        <begin position="246"/>
        <end position="256"/>
    </location>
</feature>
<sequence>MRSVMHSATTSAPDIFRVIEESRRTPFSDQIARVRIKDTGKIKFSSYEGKGDPTNHLKTFLLTASRVDLEPHEADAGYCKLFAETFSGPVLLWFASLAAGSITNFNELSTSFVKQYSSLIETAVTDAQLWNLSQKAGESLRSYITKFKEIQVKMPGLSDFTALAALKNGLWHESRFREDLSVNRFPTIQDALHRASNWIVAEEDKLAAAQKQNAPPAGKPRFEAPAKKTPPTTPKSGPSTFAVTQSPKKNSPKNSPSKPPFSPRSKSGVLPSNKWVQDEDTYCELHKTNSHSTRDCKKLMHLLAEKYVAGEMPNVTIEELEQKAIPEVDEDAPPSKKPKQSDGSEAPKKRIDVIMGGSRLFRNSITAIKDHQRKLTSPQPKRAKLIASDLPEISFSEKETEGLDTPHDDALVISLDVANHEVCRILIDTGSSVDLIFLETLTRMGIGKEHIAGPPSPLVSFTSETSMSLGTITLPVSTQGVVKMVEFTMKAVASTYHQCVKFPTPQGVREKPQLEVPKNPVRKQLKGDLTESIFINGKFPDQEIKIGVGLESELRAVLITFLKERMATFAWSVDEMPCISPEVISHELNVDPTFRPVKQKRRKLGPERAEIVNKEVERLLKAGQIREVKYPEWLANTVVVKKKNGKSRVCVDFTDLNKACPKDSFPLPHIDRLVESTSGHELMSFMDAFSGYNQILMNPDDQEKTAFITDRGIYCYKVMPFGLKNAGATYQRLVNRMFEHQLGKTMEVYIDDMLVKSMEASSHLADLKVCFDVLDQFGMKLNPTKCTFAVPSGEFLGYIVTERGIEANPRRISGVYHHRKRN</sequence>
<name>A0ABM1QR26_CAMSA</name>
<dbReference type="CDD" id="cd01647">
    <property type="entry name" value="RT_LTR"/>
    <property type="match status" value="1"/>
</dbReference>
<dbReference type="InterPro" id="IPR043502">
    <property type="entry name" value="DNA/RNA_pol_sf"/>
</dbReference>
<evidence type="ECO:0000313" key="3">
    <source>
        <dbReference type="Proteomes" id="UP000694864"/>
    </source>
</evidence>
<dbReference type="Gene3D" id="3.10.10.10">
    <property type="entry name" value="HIV Type 1 Reverse Transcriptase, subunit A, domain 1"/>
    <property type="match status" value="1"/>
</dbReference>
<dbReference type="Gene3D" id="3.30.70.270">
    <property type="match status" value="1"/>
</dbReference>
<reference evidence="4" key="2">
    <citation type="submission" date="2025-08" db="UniProtKB">
        <authorList>
            <consortium name="RefSeq"/>
        </authorList>
    </citation>
    <scope>IDENTIFICATION</scope>
    <source>
        <tissue evidence="4">Leaf</tissue>
    </source>
</reference>
<feature type="domain" description="Reverse transcriptase" evidence="2">
    <location>
        <begin position="621"/>
        <end position="800"/>
    </location>
</feature>